<protein>
    <submittedName>
        <fullName evidence="2">Uncharacterized protein</fullName>
    </submittedName>
</protein>
<feature type="compositionally biased region" description="Polar residues" evidence="1">
    <location>
        <begin position="22"/>
        <end position="35"/>
    </location>
</feature>
<evidence type="ECO:0000313" key="3">
    <source>
        <dbReference type="Proteomes" id="UP000319746"/>
    </source>
</evidence>
<evidence type="ECO:0000313" key="2">
    <source>
        <dbReference type="EMBL" id="TQL71756.1"/>
    </source>
</evidence>
<gene>
    <name evidence="2" type="ORF">FB556_2258</name>
</gene>
<name>A0A543AGW1_9MICC</name>
<proteinExistence type="predicted"/>
<comment type="caution">
    <text evidence="2">The sequence shown here is derived from an EMBL/GenBank/DDBJ whole genome shotgun (WGS) entry which is preliminary data.</text>
</comment>
<dbReference type="EMBL" id="VFOU01000003">
    <property type="protein sequence ID" value="TQL71756.1"/>
    <property type="molecule type" value="Genomic_DNA"/>
</dbReference>
<sequence length="35" mass="3801">MIGIPQQLPIMGRHDDRGRGGNSDSYSSRATRAEA</sequence>
<accession>A0A543AGW1</accession>
<reference evidence="2 3" key="1">
    <citation type="submission" date="2019-06" db="EMBL/GenBank/DDBJ databases">
        <title>Sequencing the genomes of 1000 actinobacteria strains.</title>
        <authorList>
            <person name="Klenk H.-P."/>
        </authorList>
    </citation>
    <scope>NUCLEOTIDE SEQUENCE [LARGE SCALE GENOMIC DNA]</scope>
    <source>
        <strain evidence="2 3">DSM 24083</strain>
    </source>
</reference>
<keyword evidence="3" id="KW-1185">Reference proteome</keyword>
<evidence type="ECO:0000256" key="1">
    <source>
        <dbReference type="SAM" id="MobiDB-lite"/>
    </source>
</evidence>
<dbReference type="AlphaFoldDB" id="A0A543AGW1"/>
<dbReference type="Proteomes" id="UP000319746">
    <property type="component" value="Unassembled WGS sequence"/>
</dbReference>
<organism evidence="2 3">
    <name type="scientific">Enteractinococcus coprophilus</name>
    <dbReference type="NCBI Taxonomy" id="1027633"/>
    <lineage>
        <taxon>Bacteria</taxon>
        <taxon>Bacillati</taxon>
        <taxon>Actinomycetota</taxon>
        <taxon>Actinomycetes</taxon>
        <taxon>Micrococcales</taxon>
        <taxon>Micrococcaceae</taxon>
    </lineage>
</organism>
<feature type="region of interest" description="Disordered" evidence="1">
    <location>
        <begin position="1"/>
        <end position="35"/>
    </location>
</feature>